<dbReference type="PATRIC" id="fig|37916.4.peg.1191"/>
<comment type="caution">
    <text evidence="1">The sequence shown here is derived from an EMBL/GenBank/DDBJ whole genome shotgun (WGS) entry which is preliminary data.</text>
</comment>
<keyword evidence="2" id="KW-1185">Reference proteome</keyword>
<name>A0A0J6ZD68_9MYCO</name>
<dbReference type="AlphaFoldDB" id="A0A0J6ZD68"/>
<gene>
    <name evidence="1" type="ORF">MCHLDSM_01299</name>
</gene>
<sequence>MSDDQTLEELVKQREMSSVIDLPQLNRAIHRQAVLTVRWCILFHRLNGVVDVDPDNEPPTHAISVDDRGLDYALRWLPPELIRAEAPRTRRVHLADLDKYLAEQRNSDASPMGG</sequence>
<proteinExistence type="predicted"/>
<organism evidence="1 2">
    <name type="scientific">Mycolicibacterium chlorophenolicum</name>
    <dbReference type="NCBI Taxonomy" id="37916"/>
    <lineage>
        <taxon>Bacteria</taxon>
        <taxon>Bacillati</taxon>
        <taxon>Actinomycetota</taxon>
        <taxon>Actinomycetes</taxon>
        <taxon>Mycobacteriales</taxon>
        <taxon>Mycobacteriaceae</taxon>
        <taxon>Mycolicibacterium</taxon>
    </lineage>
</organism>
<dbReference type="EMBL" id="JYNL01000009">
    <property type="protein sequence ID" value="KMO82676.1"/>
    <property type="molecule type" value="Genomic_DNA"/>
</dbReference>
<evidence type="ECO:0000313" key="2">
    <source>
        <dbReference type="Proteomes" id="UP000036513"/>
    </source>
</evidence>
<evidence type="ECO:0000313" key="1">
    <source>
        <dbReference type="EMBL" id="KMO82676.1"/>
    </source>
</evidence>
<reference evidence="1 2" key="1">
    <citation type="journal article" date="2015" name="Genome Biol. Evol.">
        <title>Characterization of Three Mycobacterium spp. with Potential Use in Bioremediation by Genome Sequencing and Comparative Genomics.</title>
        <authorList>
            <person name="Das S."/>
            <person name="Pettersson B.M."/>
            <person name="Behra P.R."/>
            <person name="Ramesh M."/>
            <person name="Dasgupta S."/>
            <person name="Bhattacharya A."/>
            <person name="Kirsebom L.A."/>
        </authorList>
    </citation>
    <scope>NUCLEOTIDE SEQUENCE [LARGE SCALE GENOMIC DNA]</scope>
    <source>
        <strain evidence="1 2">DSM 43826</strain>
    </source>
</reference>
<accession>A0A0J6ZD68</accession>
<dbReference type="Proteomes" id="UP000036513">
    <property type="component" value="Unassembled WGS sequence"/>
</dbReference>
<dbReference type="RefSeq" id="WP_048469184.1">
    <property type="nucleotide sequence ID" value="NZ_JYNL01000009.1"/>
</dbReference>
<protein>
    <submittedName>
        <fullName evidence="1">Uncharacterized protein</fullName>
    </submittedName>
</protein>